<reference evidence="3 4" key="1">
    <citation type="submission" date="2018-10" db="EMBL/GenBank/DDBJ databases">
        <title>Kocuria tytonicola, new bacteria from the preen glands of American barn owls (Tyto furcata).</title>
        <authorList>
            <person name="Braun M.S."/>
            <person name="Wang E."/>
            <person name="Zimmermann S."/>
            <person name="Boutin S."/>
            <person name="Wagner H."/>
            <person name="Wink M."/>
        </authorList>
    </citation>
    <scope>NUCLEOTIDE SEQUENCE [LARGE SCALE GENOMIC DNA]</scope>
    <source>
        <strain evidence="3 4">473</strain>
    </source>
</reference>
<proteinExistence type="predicted"/>
<dbReference type="OrthoDB" id="8611574at2"/>
<dbReference type="Proteomes" id="UP000277871">
    <property type="component" value="Unassembled WGS sequence"/>
</dbReference>
<evidence type="ECO:0000313" key="4">
    <source>
        <dbReference type="Proteomes" id="UP000277871"/>
    </source>
</evidence>
<gene>
    <name evidence="3" type="ORF">EAE32_02760</name>
</gene>
<comment type="caution">
    <text evidence="3">The sequence shown here is derived from an EMBL/GenBank/DDBJ whole genome shotgun (WGS) entry which is preliminary data.</text>
</comment>
<evidence type="ECO:0000313" key="3">
    <source>
        <dbReference type="EMBL" id="RLY94160.1"/>
    </source>
</evidence>
<keyword evidence="4" id="KW-1185">Reference proteome</keyword>
<evidence type="ECO:0000259" key="2">
    <source>
        <dbReference type="Pfam" id="PF00188"/>
    </source>
</evidence>
<evidence type="ECO:0000256" key="1">
    <source>
        <dbReference type="SAM" id="SignalP"/>
    </source>
</evidence>
<feature type="signal peptide" evidence="1">
    <location>
        <begin position="1"/>
        <end position="45"/>
    </location>
</feature>
<dbReference type="RefSeq" id="WP_121845682.1">
    <property type="nucleotide sequence ID" value="NZ_PHOA01000025.1"/>
</dbReference>
<dbReference type="EMBL" id="RDEX01000001">
    <property type="protein sequence ID" value="RLY94160.1"/>
    <property type="molecule type" value="Genomic_DNA"/>
</dbReference>
<name>A0A3L9LX22_9MICC</name>
<dbReference type="InterPro" id="IPR035940">
    <property type="entry name" value="CAP_sf"/>
</dbReference>
<feature type="domain" description="SCP" evidence="2">
    <location>
        <begin position="67"/>
        <end position="166"/>
    </location>
</feature>
<dbReference type="InterPro" id="IPR014044">
    <property type="entry name" value="CAP_dom"/>
</dbReference>
<organism evidence="3 4">
    <name type="scientific">Kocuria tytonicola</name>
    <dbReference type="NCBI Taxonomy" id="2055946"/>
    <lineage>
        <taxon>Bacteria</taxon>
        <taxon>Bacillati</taxon>
        <taxon>Actinomycetota</taxon>
        <taxon>Actinomycetes</taxon>
        <taxon>Micrococcales</taxon>
        <taxon>Micrococcaceae</taxon>
        <taxon>Kocuria</taxon>
    </lineage>
</organism>
<sequence length="339" mass="35465">MPPRHLSARTRPGVLHRALSTLTAASAAAAVLVTGSLVTAPGADAAPSDIVSVSSGTRNADAQKMLGQINSHRASRGLQPVKYSPSLSGIAQGQSDRLVRQEVIDHSNTFLTDRRAAGYDAAGEIHALSWQNSVTDLTTWWKNSPAHNKVLTDPRMEVVGIGLTYVDGQLGGNGQGWRLVGTVDSYGFPGAGAPADTRSSVTGGAVAPQMKPAPPTGAAAALPPVTGGIRARYLAMGGAPVVGAPVAIQRGGLVDGGIYQNFRAANGARHKILWTARTGAHAVKESGGIGQAWQRAGFERGWGYPLTEEYSAGSEVQQRFSNGYTAHWSRTTGRTWVTR</sequence>
<dbReference type="CDD" id="cd05379">
    <property type="entry name" value="CAP_bacterial"/>
    <property type="match status" value="1"/>
</dbReference>
<keyword evidence="1" id="KW-0732">Signal</keyword>
<accession>A0A3L9LX22</accession>
<dbReference type="AlphaFoldDB" id="A0A3L9LX22"/>
<dbReference type="Gene3D" id="3.40.33.10">
    <property type="entry name" value="CAP"/>
    <property type="match status" value="1"/>
</dbReference>
<dbReference type="PANTHER" id="PTHR31157:SF1">
    <property type="entry name" value="SCP DOMAIN-CONTAINING PROTEIN"/>
    <property type="match status" value="1"/>
</dbReference>
<dbReference type="PANTHER" id="PTHR31157">
    <property type="entry name" value="SCP DOMAIN-CONTAINING PROTEIN"/>
    <property type="match status" value="1"/>
</dbReference>
<dbReference type="SUPFAM" id="SSF55797">
    <property type="entry name" value="PR-1-like"/>
    <property type="match status" value="1"/>
</dbReference>
<protein>
    <recommendedName>
        <fullName evidence="2">SCP domain-containing protein</fullName>
    </recommendedName>
</protein>
<dbReference type="Pfam" id="PF00188">
    <property type="entry name" value="CAP"/>
    <property type="match status" value="1"/>
</dbReference>
<dbReference type="Pfam" id="PF08310">
    <property type="entry name" value="LGFP"/>
    <property type="match status" value="1"/>
</dbReference>
<feature type="chain" id="PRO_5018248536" description="SCP domain-containing protein" evidence="1">
    <location>
        <begin position="46"/>
        <end position="339"/>
    </location>
</feature>
<dbReference type="InterPro" id="IPR013207">
    <property type="entry name" value="LGFP"/>
</dbReference>